<comment type="caution">
    <text evidence="2">The sequence shown here is derived from an EMBL/GenBank/DDBJ whole genome shotgun (WGS) entry which is preliminary data.</text>
</comment>
<dbReference type="AlphaFoldDB" id="A0A235HL63"/>
<name>A0A235HL63_AZOBR</name>
<protein>
    <submittedName>
        <fullName evidence="2">Uncharacterized protein</fullName>
    </submittedName>
</protein>
<organism evidence="2 3">
    <name type="scientific">Azospirillum brasilense</name>
    <dbReference type="NCBI Taxonomy" id="192"/>
    <lineage>
        <taxon>Bacteria</taxon>
        <taxon>Pseudomonadati</taxon>
        <taxon>Pseudomonadota</taxon>
        <taxon>Alphaproteobacteria</taxon>
        <taxon>Rhodospirillales</taxon>
        <taxon>Azospirillaceae</taxon>
        <taxon>Azospirillum</taxon>
    </lineage>
</organism>
<dbReference type="Proteomes" id="UP000215367">
    <property type="component" value="Unassembled WGS sequence"/>
</dbReference>
<evidence type="ECO:0000313" key="3">
    <source>
        <dbReference type="Proteomes" id="UP000215367"/>
    </source>
</evidence>
<evidence type="ECO:0000313" key="2">
    <source>
        <dbReference type="EMBL" id="OYD86293.1"/>
    </source>
</evidence>
<feature type="region of interest" description="Disordered" evidence="1">
    <location>
        <begin position="1"/>
        <end position="66"/>
    </location>
</feature>
<evidence type="ECO:0000256" key="1">
    <source>
        <dbReference type="SAM" id="MobiDB-lite"/>
    </source>
</evidence>
<dbReference type="EMBL" id="NOWT01000001">
    <property type="protein sequence ID" value="OYD86293.1"/>
    <property type="molecule type" value="Genomic_DNA"/>
</dbReference>
<accession>A0A235HL63</accession>
<feature type="compositionally biased region" description="Basic and acidic residues" evidence="1">
    <location>
        <begin position="43"/>
        <end position="53"/>
    </location>
</feature>
<proteinExistence type="predicted"/>
<feature type="compositionally biased region" description="Basic residues" evidence="1">
    <location>
        <begin position="17"/>
        <end position="31"/>
    </location>
</feature>
<reference evidence="2 3" key="1">
    <citation type="submission" date="2017-07" db="EMBL/GenBank/DDBJ databases">
        <title>Whole genome sequence of Azospirillum brasilense 2A1, a potential biofertilizer strain.</title>
        <authorList>
            <person name="Fontana C.A."/>
            <person name="Toffoli L.M."/>
            <person name="Salazar S.M."/>
            <person name="Puglisi E."/>
            <person name="Pedraza R."/>
            <person name="Bassi D."/>
            <person name="Cocconcelli P.S."/>
        </authorList>
    </citation>
    <scope>NUCLEOTIDE SEQUENCE [LARGE SCALE GENOMIC DNA]</scope>
    <source>
        <strain evidence="2 3">2A1</strain>
    </source>
</reference>
<gene>
    <name evidence="2" type="ORF">CHT98_01640</name>
</gene>
<sequence>MALRLHPLALRGPGARPPRRGGHRCGRRRNGLKPLNPLPSGERVARRAGEGDVRFGMFGKSATPSP</sequence>